<dbReference type="SUPFAM" id="SSF52266">
    <property type="entry name" value="SGNH hydrolase"/>
    <property type="match status" value="1"/>
</dbReference>
<dbReference type="Ensembl" id="ENSGWIT00000006124.1">
    <property type="protein sequence ID" value="ENSGWIP00000005637.1"/>
    <property type="gene ID" value="ENSGWIG00000003142.1"/>
</dbReference>
<evidence type="ECO:0000313" key="1">
    <source>
        <dbReference type="Ensembl" id="ENSGWIP00000005637.1"/>
    </source>
</evidence>
<reference evidence="1" key="2">
    <citation type="submission" date="2025-09" db="UniProtKB">
        <authorList>
            <consortium name="Ensembl"/>
        </authorList>
    </citation>
    <scope>IDENTIFICATION</scope>
</reference>
<reference evidence="1" key="1">
    <citation type="submission" date="2025-08" db="UniProtKB">
        <authorList>
            <consortium name="Ensembl"/>
        </authorList>
    </citation>
    <scope>IDENTIFICATION</scope>
</reference>
<dbReference type="InterPro" id="IPR036514">
    <property type="entry name" value="SGNH_hydro_sf"/>
</dbReference>
<keyword evidence="2" id="KW-1185">Reference proteome</keyword>
<dbReference type="Gene3D" id="3.40.50.1110">
    <property type="entry name" value="SGNH hydrolase"/>
    <property type="match status" value="1"/>
</dbReference>
<protein>
    <submittedName>
        <fullName evidence="1">Uncharacterized protein</fullName>
    </submittedName>
</protein>
<proteinExistence type="predicted"/>
<dbReference type="AlphaFoldDB" id="A0A8C5DE99"/>
<sequence length="296" mass="32882">MPRTKSHRRSEAAKRRMAEKLAPLVTLAPRTDPDDAHIGVGTGKRHAVKKWEVSSLTGHQHKLTIPAESPDKKFVLLVGDSHLRSIADGIVKMPEGRLSFGVMSTPGGSANDERIELLNSTLPYDPDLVCLLAPTNNLKSTRNPEKAGADFARLLSSILTRWSRLVVVDFPPRLDADLYPQEMMRQEFHRVAVKLGVKFVPIAEHFPVGNTALWARDGVSKNDMLLCRLCWFFMSKPALAPVRTPPVPRHRLRVVLKGEVVSPPPQKDPFSWSAIGQGRKVFDCITECCSFVSSVI</sequence>
<name>A0A8C5DE99_GOUWI</name>
<accession>A0A8C5DE99</accession>
<organism evidence="1 2">
    <name type="scientific">Gouania willdenowi</name>
    <name type="common">Blunt-snouted clingfish</name>
    <name type="synonym">Lepadogaster willdenowi</name>
    <dbReference type="NCBI Taxonomy" id="441366"/>
    <lineage>
        <taxon>Eukaryota</taxon>
        <taxon>Metazoa</taxon>
        <taxon>Chordata</taxon>
        <taxon>Craniata</taxon>
        <taxon>Vertebrata</taxon>
        <taxon>Euteleostomi</taxon>
        <taxon>Actinopterygii</taxon>
        <taxon>Neopterygii</taxon>
        <taxon>Teleostei</taxon>
        <taxon>Neoteleostei</taxon>
        <taxon>Acanthomorphata</taxon>
        <taxon>Ovalentaria</taxon>
        <taxon>Blenniimorphae</taxon>
        <taxon>Blenniiformes</taxon>
        <taxon>Gobiesocoidei</taxon>
        <taxon>Gobiesocidae</taxon>
        <taxon>Gobiesocinae</taxon>
        <taxon>Gouania</taxon>
    </lineage>
</organism>
<evidence type="ECO:0000313" key="2">
    <source>
        <dbReference type="Proteomes" id="UP000694680"/>
    </source>
</evidence>
<dbReference type="Proteomes" id="UP000694680">
    <property type="component" value="Unassembled WGS sequence"/>
</dbReference>